<dbReference type="OrthoDB" id="5183836at2"/>
<dbReference type="KEGG" id="aey:CDG81_09285"/>
<name>A0A223RRG7_9ACTN</name>
<dbReference type="RefSeq" id="WP_052427972.1">
    <property type="nucleotide sequence ID" value="NZ_CP022752.1"/>
</dbReference>
<reference evidence="1 2" key="1">
    <citation type="submission" date="2017-08" db="EMBL/GenBank/DDBJ databases">
        <title>The complete genome sequence of moderately halophilic actinomycete Actinopolyspora erythraea YIM 90600, the producer of novel erythromycin, novel actinopolysporins A-C and tubercidin.</title>
        <authorList>
            <person name="Yin M."/>
            <person name="Tang S."/>
        </authorList>
    </citation>
    <scope>NUCLEOTIDE SEQUENCE [LARGE SCALE GENOMIC DNA]</scope>
    <source>
        <strain evidence="1 2">YIM 90600</strain>
    </source>
</reference>
<evidence type="ECO:0000313" key="1">
    <source>
        <dbReference type="EMBL" id="ASU78440.1"/>
    </source>
</evidence>
<proteinExistence type="predicted"/>
<organism evidence="1 2">
    <name type="scientific">Actinopolyspora erythraea</name>
    <dbReference type="NCBI Taxonomy" id="414996"/>
    <lineage>
        <taxon>Bacteria</taxon>
        <taxon>Bacillati</taxon>
        <taxon>Actinomycetota</taxon>
        <taxon>Actinomycetes</taxon>
        <taxon>Actinopolysporales</taxon>
        <taxon>Actinopolysporaceae</taxon>
        <taxon>Actinopolyspora</taxon>
    </lineage>
</organism>
<dbReference type="AlphaFoldDB" id="A0A223RRG7"/>
<dbReference type="Proteomes" id="UP000215043">
    <property type="component" value="Chromosome"/>
</dbReference>
<evidence type="ECO:0000313" key="2">
    <source>
        <dbReference type="Proteomes" id="UP000215043"/>
    </source>
</evidence>
<sequence length="127" mass="14976">MDDIADWVDDRMHWHAYVEADDPYGGRSDRRERLARRPDRVLHTPDDAAEWVAEMTRKHALRRRIRLLGERAWAELADEDQISRDLERDLEVLCHGHSLHTDVPRESDWLRLHVEAVDDGECGLTCR</sequence>
<protein>
    <submittedName>
        <fullName evidence="1">Uncharacterized protein</fullName>
    </submittedName>
</protein>
<gene>
    <name evidence="1" type="ORF">CDG81_09285</name>
</gene>
<dbReference type="EMBL" id="CP022752">
    <property type="protein sequence ID" value="ASU78440.1"/>
    <property type="molecule type" value="Genomic_DNA"/>
</dbReference>
<accession>A0A223RRG7</accession>